<dbReference type="PANTHER" id="PTHR30146">
    <property type="entry name" value="LACI-RELATED TRANSCRIPTIONAL REPRESSOR"/>
    <property type="match status" value="1"/>
</dbReference>
<evidence type="ECO:0000259" key="4">
    <source>
        <dbReference type="PROSITE" id="PS50932"/>
    </source>
</evidence>
<dbReference type="GO" id="GO:0003700">
    <property type="term" value="F:DNA-binding transcription factor activity"/>
    <property type="evidence" value="ECO:0007669"/>
    <property type="project" value="TreeGrafter"/>
</dbReference>
<sequence>MDAVVSIADLSRLSGVSVATVSRALNGYPDVSAATRARIEQLARETGYTPSEAARTLVRGKSSLVGVVWSRTYDDEAPHAFLHEVLDAMRDELARQGYDLLLLSPPSCDSGDRPDTLVRRARQLRLAGVMVMGVEPDDPAVVALAESDVPTVVLDLDLSGPSTRRVTSDNAGGGALAARHLVEIGRTRLAVITGEIALPMARERLEGFLAEAERAGLEVPAERVRSVGFQLGPGKAAMHELLALPEPPDGVFAAGDMAAIGVLLAAAEEGVDVPGQVAVVGYDDVRQAAYVSPPLTTVRQDVTAIGTAAAAEVLALSASPVESTEPLVLPVRLVVRGSTVSA</sequence>
<dbReference type="CDD" id="cd06267">
    <property type="entry name" value="PBP1_LacI_sugar_binding-like"/>
    <property type="match status" value="1"/>
</dbReference>
<evidence type="ECO:0000313" key="6">
    <source>
        <dbReference type="Proteomes" id="UP000281955"/>
    </source>
</evidence>
<dbReference type="EMBL" id="RBWV01000009">
    <property type="protein sequence ID" value="RKS80244.1"/>
    <property type="molecule type" value="Genomic_DNA"/>
</dbReference>
<comment type="caution">
    <text evidence="5">The sequence shown here is derived from an EMBL/GenBank/DDBJ whole genome shotgun (WGS) entry which is preliminary data.</text>
</comment>
<dbReference type="Gene3D" id="3.40.50.2300">
    <property type="match status" value="2"/>
</dbReference>
<accession>A0A420XTU4</accession>
<dbReference type="PANTHER" id="PTHR30146:SF153">
    <property type="entry name" value="LACTOSE OPERON REPRESSOR"/>
    <property type="match status" value="1"/>
</dbReference>
<keyword evidence="1" id="KW-0805">Transcription regulation</keyword>
<reference evidence="5 6" key="1">
    <citation type="submission" date="2018-10" db="EMBL/GenBank/DDBJ databases">
        <title>Genomic Encyclopedia of Archaeal and Bacterial Type Strains, Phase II (KMG-II): from individual species to whole genera.</title>
        <authorList>
            <person name="Goeker M."/>
        </authorList>
    </citation>
    <scope>NUCLEOTIDE SEQUENCE [LARGE SCALE GENOMIC DNA]</scope>
    <source>
        <strain evidence="5 6">RP-AC37</strain>
    </source>
</reference>
<dbReference type="Proteomes" id="UP000281955">
    <property type="component" value="Unassembled WGS sequence"/>
</dbReference>
<dbReference type="InterPro" id="IPR000843">
    <property type="entry name" value="HTH_LacI"/>
</dbReference>
<dbReference type="InterPro" id="IPR010982">
    <property type="entry name" value="Lambda_DNA-bd_dom_sf"/>
</dbReference>
<dbReference type="InterPro" id="IPR028082">
    <property type="entry name" value="Peripla_BP_I"/>
</dbReference>
<evidence type="ECO:0000256" key="1">
    <source>
        <dbReference type="ARBA" id="ARBA00023015"/>
    </source>
</evidence>
<dbReference type="Pfam" id="PF00356">
    <property type="entry name" value="LacI"/>
    <property type="match status" value="1"/>
</dbReference>
<dbReference type="SMART" id="SM00354">
    <property type="entry name" value="HTH_LACI"/>
    <property type="match status" value="1"/>
</dbReference>
<dbReference type="InParanoid" id="A0A420XTU4"/>
<proteinExistence type="predicted"/>
<feature type="domain" description="HTH lacI-type" evidence="4">
    <location>
        <begin position="5"/>
        <end position="59"/>
    </location>
</feature>
<protein>
    <submittedName>
        <fullName evidence="5">LacI family transcriptional regulator</fullName>
    </submittedName>
</protein>
<evidence type="ECO:0000256" key="3">
    <source>
        <dbReference type="ARBA" id="ARBA00023163"/>
    </source>
</evidence>
<dbReference type="SUPFAM" id="SSF53822">
    <property type="entry name" value="Periplasmic binding protein-like I"/>
    <property type="match status" value="1"/>
</dbReference>
<dbReference type="Gene3D" id="1.10.260.40">
    <property type="entry name" value="lambda repressor-like DNA-binding domains"/>
    <property type="match status" value="1"/>
</dbReference>
<dbReference type="Pfam" id="PF13377">
    <property type="entry name" value="Peripla_BP_3"/>
    <property type="match status" value="1"/>
</dbReference>
<name>A0A420XTU4_9ACTN</name>
<evidence type="ECO:0000313" key="5">
    <source>
        <dbReference type="EMBL" id="RKS80244.1"/>
    </source>
</evidence>
<dbReference type="SUPFAM" id="SSF47413">
    <property type="entry name" value="lambda repressor-like DNA-binding domains"/>
    <property type="match status" value="1"/>
</dbReference>
<organism evidence="5 6">
    <name type="scientific">Motilibacter peucedani</name>
    <dbReference type="NCBI Taxonomy" id="598650"/>
    <lineage>
        <taxon>Bacteria</taxon>
        <taxon>Bacillati</taxon>
        <taxon>Actinomycetota</taxon>
        <taxon>Actinomycetes</taxon>
        <taxon>Motilibacterales</taxon>
        <taxon>Motilibacteraceae</taxon>
        <taxon>Motilibacter</taxon>
    </lineage>
</organism>
<keyword evidence="3" id="KW-0804">Transcription</keyword>
<dbReference type="CDD" id="cd01392">
    <property type="entry name" value="HTH_LacI"/>
    <property type="match status" value="1"/>
</dbReference>
<dbReference type="AlphaFoldDB" id="A0A420XTU4"/>
<gene>
    <name evidence="5" type="ORF">CLV35_0669</name>
</gene>
<dbReference type="GO" id="GO:0000976">
    <property type="term" value="F:transcription cis-regulatory region binding"/>
    <property type="evidence" value="ECO:0007669"/>
    <property type="project" value="TreeGrafter"/>
</dbReference>
<keyword evidence="6" id="KW-1185">Reference proteome</keyword>
<dbReference type="PROSITE" id="PS50932">
    <property type="entry name" value="HTH_LACI_2"/>
    <property type="match status" value="1"/>
</dbReference>
<keyword evidence="2" id="KW-0238">DNA-binding</keyword>
<dbReference type="InterPro" id="IPR046335">
    <property type="entry name" value="LacI/GalR-like_sensor"/>
</dbReference>
<evidence type="ECO:0000256" key="2">
    <source>
        <dbReference type="ARBA" id="ARBA00023125"/>
    </source>
</evidence>